<feature type="compositionally biased region" description="Polar residues" evidence="6">
    <location>
        <begin position="925"/>
        <end position="937"/>
    </location>
</feature>
<feature type="domain" description="C3H1-type" evidence="7">
    <location>
        <begin position="304"/>
        <end position="331"/>
    </location>
</feature>
<feature type="compositionally biased region" description="Low complexity" evidence="6">
    <location>
        <begin position="840"/>
        <end position="856"/>
    </location>
</feature>
<dbReference type="Proteomes" id="UP000267096">
    <property type="component" value="Unassembled WGS sequence"/>
</dbReference>
<dbReference type="InterPro" id="IPR045124">
    <property type="entry name" value="Su(sable)-like"/>
</dbReference>
<dbReference type="OrthoDB" id="411372at2759"/>
<keyword evidence="2" id="KW-0677">Repeat</keyword>
<evidence type="ECO:0000256" key="6">
    <source>
        <dbReference type="SAM" id="MobiDB-lite"/>
    </source>
</evidence>
<feature type="compositionally biased region" description="Polar residues" evidence="6">
    <location>
        <begin position="7"/>
        <end position="32"/>
    </location>
</feature>
<dbReference type="PROSITE" id="PS50103">
    <property type="entry name" value="ZF_C3H1"/>
    <property type="match status" value="3"/>
</dbReference>
<dbReference type="EMBL" id="UYRR01031110">
    <property type="protein sequence ID" value="VDK46001.1"/>
    <property type="molecule type" value="Genomic_DNA"/>
</dbReference>
<feature type="compositionally biased region" description="Polar residues" evidence="6">
    <location>
        <begin position="769"/>
        <end position="806"/>
    </location>
</feature>
<feature type="compositionally biased region" description="Basic and acidic residues" evidence="6">
    <location>
        <begin position="128"/>
        <end position="138"/>
    </location>
</feature>
<feature type="region of interest" description="Disordered" evidence="6">
    <location>
        <begin position="239"/>
        <end position="296"/>
    </location>
</feature>
<feature type="compositionally biased region" description="Basic and acidic residues" evidence="6">
    <location>
        <begin position="861"/>
        <end position="873"/>
    </location>
</feature>
<feature type="compositionally biased region" description="Basic and acidic residues" evidence="6">
    <location>
        <begin position="912"/>
        <end position="922"/>
    </location>
</feature>
<dbReference type="GO" id="GO:0008270">
    <property type="term" value="F:zinc ion binding"/>
    <property type="evidence" value="ECO:0007669"/>
    <property type="project" value="UniProtKB-KW"/>
</dbReference>
<feature type="compositionally biased region" description="Low complexity" evidence="6">
    <location>
        <begin position="76"/>
        <end position="85"/>
    </location>
</feature>
<reference evidence="8 9" key="2">
    <citation type="submission" date="2018-11" db="EMBL/GenBank/DDBJ databases">
        <authorList>
            <consortium name="Pathogen Informatics"/>
        </authorList>
    </citation>
    <scope>NUCLEOTIDE SEQUENCE [LARGE SCALE GENOMIC DNA]</scope>
</reference>
<dbReference type="InterPro" id="IPR000571">
    <property type="entry name" value="Znf_CCCH"/>
</dbReference>
<feature type="compositionally biased region" description="Basic and acidic residues" evidence="6">
    <location>
        <begin position="249"/>
        <end position="258"/>
    </location>
</feature>
<feature type="compositionally biased region" description="Low complexity" evidence="6">
    <location>
        <begin position="93"/>
        <end position="126"/>
    </location>
</feature>
<dbReference type="PANTHER" id="PTHR13119">
    <property type="entry name" value="ZINC FINGER CCCH DOMAIN-CONTAINING PROTEI"/>
    <property type="match status" value="1"/>
</dbReference>
<dbReference type="GO" id="GO:0003723">
    <property type="term" value="F:RNA binding"/>
    <property type="evidence" value="ECO:0007669"/>
    <property type="project" value="InterPro"/>
</dbReference>
<keyword evidence="3 5" id="KW-0863">Zinc-finger</keyword>
<gene>
    <name evidence="8" type="ORF">ASIM_LOCUS11872</name>
</gene>
<dbReference type="PANTHER" id="PTHR13119:SF12">
    <property type="entry name" value="PROTEIN SUPPRESSOR OF SABLE"/>
    <property type="match status" value="1"/>
</dbReference>
<feature type="region of interest" description="Disordered" evidence="6">
    <location>
        <begin position="1"/>
        <end position="216"/>
    </location>
</feature>
<feature type="zinc finger region" description="C3H1-type" evidence="5">
    <location>
        <begin position="334"/>
        <end position="361"/>
    </location>
</feature>
<feature type="zinc finger region" description="C3H1-type" evidence="5">
    <location>
        <begin position="362"/>
        <end position="383"/>
    </location>
</feature>
<dbReference type="AlphaFoldDB" id="A0A158PNL5"/>
<keyword evidence="4 5" id="KW-0862">Zinc</keyword>
<keyword evidence="9" id="KW-1185">Reference proteome</keyword>
<feature type="compositionally biased region" description="Low complexity" evidence="6">
    <location>
        <begin position="938"/>
        <end position="958"/>
    </location>
</feature>
<organism evidence="10">
    <name type="scientific">Anisakis simplex</name>
    <name type="common">Herring worm</name>
    <dbReference type="NCBI Taxonomy" id="6269"/>
    <lineage>
        <taxon>Eukaryota</taxon>
        <taxon>Metazoa</taxon>
        <taxon>Ecdysozoa</taxon>
        <taxon>Nematoda</taxon>
        <taxon>Chromadorea</taxon>
        <taxon>Rhabditida</taxon>
        <taxon>Spirurina</taxon>
        <taxon>Ascaridomorpha</taxon>
        <taxon>Ascaridoidea</taxon>
        <taxon>Anisakidae</taxon>
        <taxon>Anisakis</taxon>
        <taxon>Anisakis simplex complex</taxon>
    </lineage>
</organism>
<accession>A0A158PNL5</accession>
<dbReference type="InterPro" id="IPR036855">
    <property type="entry name" value="Znf_CCCH_sf"/>
</dbReference>
<dbReference type="SMART" id="SM00356">
    <property type="entry name" value="ZnF_C3H1"/>
    <property type="match status" value="3"/>
</dbReference>
<keyword evidence="1 5" id="KW-0479">Metal-binding</keyword>
<feature type="domain" description="C3H1-type" evidence="7">
    <location>
        <begin position="362"/>
        <end position="383"/>
    </location>
</feature>
<feature type="zinc finger region" description="C3H1-type" evidence="5">
    <location>
        <begin position="304"/>
        <end position="331"/>
    </location>
</feature>
<feature type="region of interest" description="Disordered" evidence="6">
    <location>
        <begin position="735"/>
        <end position="806"/>
    </location>
</feature>
<evidence type="ECO:0000256" key="5">
    <source>
        <dbReference type="PROSITE-ProRule" id="PRU00723"/>
    </source>
</evidence>
<evidence type="ECO:0000256" key="3">
    <source>
        <dbReference type="ARBA" id="ARBA00022771"/>
    </source>
</evidence>
<feature type="compositionally biased region" description="Acidic residues" evidence="6">
    <location>
        <begin position="40"/>
        <end position="73"/>
    </location>
</feature>
<dbReference type="Gene3D" id="3.30.1370.210">
    <property type="match status" value="1"/>
</dbReference>
<evidence type="ECO:0000313" key="9">
    <source>
        <dbReference type="Proteomes" id="UP000267096"/>
    </source>
</evidence>
<dbReference type="Pfam" id="PF00642">
    <property type="entry name" value="zf-CCCH"/>
    <property type="match status" value="2"/>
</dbReference>
<evidence type="ECO:0000313" key="8">
    <source>
        <dbReference type="EMBL" id="VDK46001.1"/>
    </source>
</evidence>
<evidence type="ECO:0000313" key="10">
    <source>
        <dbReference type="WBParaSite" id="ASIM_0001240601-mRNA-1"/>
    </source>
</evidence>
<dbReference type="WBParaSite" id="ASIM_0001240601-mRNA-1">
    <property type="protein sequence ID" value="ASIM_0001240601-mRNA-1"/>
    <property type="gene ID" value="ASIM_0001240601"/>
</dbReference>
<evidence type="ECO:0000259" key="7">
    <source>
        <dbReference type="PROSITE" id="PS50103"/>
    </source>
</evidence>
<sequence length="1040" mass="112848">MVDIVMTSASDFENISSTVMDTSENENKNPIQNEDRIQGEDEEERKEEGEEEDEGADGFGDEMEEGEIFDDDDNKGNNLDKTLNKIISEGGDSTAKSSASSTSMLATPTSGTTPQQPQTQASQPPARKGRDFDREETKIYQLGRSNSEMNSELQASRGSEGSMLSSWMSGLKQRTKPAGANPSSAAPSTTASIDSNEEYYGYGNATPPKEGTADKDYRTRNTEHADKDYRWGSVHEGEAAHHHGTNQESHNEFGDSDYRSISPRIDRRRRRSPSPGYGGMNKRIRGHSPPMRGGYRGRGFRGRWGDRQICKFFREGYCRDGENCSYSHDAADSGRKPELCKFYQQGFCKKGLQCPLLHGEYPCKAFHKGECSKDPCQFSHVPLNNFTQPIFDQMMKDDELASRIAIPQAPLKRRVLIPGGPSPNAPPGSQSPVSSALTAVATMSNSTAETMLGGVVPPPSVVVPTLSTNAVSAGIAAVTIAQPQLVIPPALSTTTSAAALTTTSLVASQQQPSASSSTYPVFLQHAHLLQQQSGIIDPNAIVATSSSNALLPTMPISTIATTAAAAAMTNIEVQPFQGISPSLITEAAKDDDDDGDTSFNINKMLEQITSKVKKDDIDDISESPASPPMFSGVSDLMESAPTTIPQTNFIQWKLIAIDGIPTPHSNIDASVLQQSITDASLRNDPRIKKALSSQFDAFTNSLMRSALQPSQQQQSAKDEQQTLLLSFLRSAKAADPRMVAVARDPRKRSALIADPRTTSTLPTDPRLATASSSLVDPRTVPNQLSTNDHQRSTSLPSQTNGQSNAMSTPYALQTASTSSAMAGADQLYAPSSRDQDHRNNSSVYRSSPSHYRSSPPTQYPSDDRTGVPSDARRGSTSASTTSSWMPQMHTAGDPRFSARRSREYGNVPGYGSKDRDDREVHNVDGSGNQTAVSTGAENSSNGTSNTSQSTNTSSTNSSRAPISLREKRKNNEYESPLSRVPSAPSRWQFEKSEWLDTSEIALVGRCSKMKTENRASSESFRFGSIFYFTYKPCDEYLLVS</sequence>
<feature type="compositionally biased region" description="Polar residues" evidence="6">
    <location>
        <begin position="143"/>
        <end position="168"/>
    </location>
</feature>
<feature type="region of interest" description="Disordered" evidence="6">
    <location>
        <begin position="829"/>
        <end position="982"/>
    </location>
</feature>
<evidence type="ECO:0000256" key="4">
    <source>
        <dbReference type="ARBA" id="ARBA00022833"/>
    </source>
</evidence>
<feature type="domain" description="C3H1-type" evidence="7">
    <location>
        <begin position="334"/>
        <end position="361"/>
    </location>
</feature>
<dbReference type="Pfam" id="PF14608">
    <property type="entry name" value="zf-CCCH_2"/>
    <property type="match status" value="1"/>
</dbReference>
<reference evidence="10" key="1">
    <citation type="submission" date="2016-04" db="UniProtKB">
        <authorList>
            <consortium name="WormBaseParasite"/>
        </authorList>
    </citation>
    <scope>IDENTIFICATION</scope>
</reference>
<feature type="compositionally biased region" description="Low complexity" evidence="6">
    <location>
        <begin position="177"/>
        <end position="192"/>
    </location>
</feature>
<dbReference type="GO" id="GO:0045892">
    <property type="term" value="P:negative regulation of DNA-templated transcription"/>
    <property type="evidence" value="ECO:0007669"/>
    <property type="project" value="InterPro"/>
</dbReference>
<proteinExistence type="predicted"/>
<evidence type="ECO:0000256" key="1">
    <source>
        <dbReference type="ARBA" id="ARBA00022723"/>
    </source>
</evidence>
<name>A0A158PNL5_ANISI</name>
<protein>
    <submittedName>
        <fullName evidence="10">Zinc finger CCCH domain-containing protein 6</fullName>
    </submittedName>
</protein>
<dbReference type="SUPFAM" id="SSF90229">
    <property type="entry name" value="CCCH zinc finger"/>
    <property type="match status" value="3"/>
</dbReference>
<dbReference type="GO" id="GO:0005634">
    <property type="term" value="C:nucleus"/>
    <property type="evidence" value="ECO:0007669"/>
    <property type="project" value="TreeGrafter"/>
</dbReference>
<evidence type="ECO:0000256" key="2">
    <source>
        <dbReference type="ARBA" id="ARBA00022737"/>
    </source>
</evidence>